<evidence type="ECO:0008006" key="5">
    <source>
        <dbReference type="Google" id="ProtNLM"/>
    </source>
</evidence>
<dbReference type="PROSITE" id="PS51257">
    <property type="entry name" value="PROKAR_LIPOPROTEIN"/>
    <property type="match status" value="1"/>
</dbReference>
<evidence type="ECO:0000256" key="2">
    <source>
        <dbReference type="SAM" id="SignalP"/>
    </source>
</evidence>
<evidence type="ECO:0000313" key="3">
    <source>
        <dbReference type="EMBL" id="MDR5652071.1"/>
    </source>
</evidence>
<accession>A0ABU1F5D3</accession>
<dbReference type="RefSeq" id="WP_310456316.1">
    <property type="nucleotide sequence ID" value="NZ_JAVKPH010000004.1"/>
</dbReference>
<keyword evidence="2" id="KW-0732">Signal</keyword>
<organism evidence="3 4">
    <name type="scientific">Ruixingdingia sedimenti</name>
    <dbReference type="NCBI Taxonomy" id="3073604"/>
    <lineage>
        <taxon>Bacteria</taxon>
        <taxon>Pseudomonadati</taxon>
        <taxon>Pseudomonadota</taxon>
        <taxon>Alphaproteobacteria</taxon>
        <taxon>Rhodobacterales</taxon>
        <taxon>Paracoccaceae</taxon>
        <taxon>Ruixingdingia</taxon>
    </lineage>
</organism>
<proteinExistence type="predicted"/>
<feature type="region of interest" description="Disordered" evidence="1">
    <location>
        <begin position="213"/>
        <end position="246"/>
    </location>
</feature>
<dbReference type="EMBL" id="JAVKPH010000004">
    <property type="protein sequence ID" value="MDR5652071.1"/>
    <property type="molecule type" value="Genomic_DNA"/>
</dbReference>
<protein>
    <recommendedName>
        <fullName evidence="5">Excalibur calcium-binding domain-containing protein</fullName>
    </recommendedName>
</protein>
<feature type="signal peptide" evidence="2">
    <location>
        <begin position="1"/>
        <end position="15"/>
    </location>
</feature>
<feature type="compositionally biased region" description="Low complexity" evidence="1">
    <location>
        <begin position="82"/>
        <end position="102"/>
    </location>
</feature>
<name>A0ABU1F5D3_9RHOB</name>
<feature type="compositionally biased region" description="Basic and acidic residues" evidence="1">
    <location>
        <begin position="134"/>
        <end position="145"/>
    </location>
</feature>
<reference evidence="3 4" key="1">
    <citation type="submission" date="2023-09" db="EMBL/GenBank/DDBJ databases">
        <title>Xinfangfangia sedmenti sp. nov., isolated the sedment.</title>
        <authorList>
            <person name="Xu L."/>
        </authorList>
    </citation>
    <scope>NUCLEOTIDE SEQUENCE [LARGE SCALE GENOMIC DNA]</scope>
    <source>
        <strain evidence="3 4">LG-4</strain>
    </source>
</reference>
<keyword evidence="4" id="KW-1185">Reference proteome</keyword>
<feature type="chain" id="PRO_5046157025" description="Excalibur calcium-binding domain-containing protein" evidence="2">
    <location>
        <begin position="16"/>
        <end position="246"/>
    </location>
</feature>
<dbReference type="Proteomes" id="UP001247754">
    <property type="component" value="Unassembled WGS sequence"/>
</dbReference>
<feature type="region of interest" description="Disordered" evidence="1">
    <location>
        <begin position="77"/>
        <end position="148"/>
    </location>
</feature>
<sequence length="246" mass="25662">MLRHALLALPVLALAACSPPVPDSGAGVGFESYSDYIKRRDGVLTGQAQGAQGTIATGTPISSETVSSAPIGAPLPLPPAAQAPAPAAGAASATRARADTIAGVQQQTGEMRQVSGGHAGISDEQDFDAVASRESIESDRQRREQQQAQYVVVQPEPLPQRTGAAAPNIVEFALSTRHAPGTQMYRRSGLRFTSPERACARYTSADLAQEAFLASGGPDRDPKSLDPDGDGFACGWDPRPFRAALQ</sequence>
<evidence type="ECO:0000256" key="1">
    <source>
        <dbReference type="SAM" id="MobiDB-lite"/>
    </source>
</evidence>
<gene>
    <name evidence="3" type="ORF">RGD00_05630</name>
</gene>
<evidence type="ECO:0000313" key="4">
    <source>
        <dbReference type="Proteomes" id="UP001247754"/>
    </source>
</evidence>
<comment type="caution">
    <text evidence="3">The sequence shown here is derived from an EMBL/GenBank/DDBJ whole genome shotgun (WGS) entry which is preliminary data.</text>
</comment>